<dbReference type="RefSeq" id="WP_244926295.1">
    <property type="nucleotide sequence ID" value="NZ_BAPL01000032.1"/>
</dbReference>
<organism evidence="7 8">
    <name type="scientific">Acetobacter peroxydans</name>
    <dbReference type="NCBI Taxonomy" id="104098"/>
    <lineage>
        <taxon>Bacteria</taxon>
        <taxon>Pseudomonadati</taxon>
        <taxon>Pseudomonadota</taxon>
        <taxon>Alphaproteobacteria</taxon>
        <taxon>Acetobacterales</taxon>
        <taxon>Acetobacteraceae</taxon>
        <taxon>Acetobacter</taxon>
    </lineage>
</organism>
<dbReference type="InterPro" id="IPR029063">
    <property type="entry name" value="SAM-dependent_MTases_sf"/>
</dbReference>
<accession>A0A4Y3TSL4</accession>
<evidence type="ECO:0000313" key="8">
    <source>
        <dbReference type="Proteomes" id="UP000317730"/>
    </source>
</evidence>
<dbReference type="GO" id="GO:0008276">
    <property type="term" value="F:protein methyltransferase activity"/>
    <property type="evidence" value="ECO:0007669"/>
    <property type="project" value="InterPro"/>
</dbReference>
<evidence type="ECO:0000259" key="6">
    <source>
        <dbReference type="Pfam" id="PF00590"/>
    </source>
</evidence>
<feature type="domain" description="Tetrapyrrole methylase" evidence="6">
    <location>
        <begin position="14"/>
        <end position="194"/>
    </location>
</feature>
<dbReference type="GO" id="GO:0032259">
    <property type="term" value="P:methylation"/>
    <property type="evidence" value="ECO:0007669"/>
    <property type="project" value="UniProtKB-KW"/>
</dbReference>
<evidence type="ECO:0000256" key="3">
    <source>
        <dbReference type="ARBA" id="ARBA00022603"/>
    </source>
</evidence>
<dbReference type="PANTHER" id="PTHR43182">
    <property type="entry name" value="COBALT-PRECORRIN-6B C(15)-METHYLTRANSFERASE (DECARBOXYLATING)"/>
    <property type="match status" value="1"/>
</dbReference>
<dbReference type="Gene3D" id="3.40.1010.10">
    <property type="entry name" value="Cobalt-precorrin-4 Transmethylase, Domain 1"/>
    <property type="match status" value="1"/>
</dbReference>
<dbReference type="InterPro" id="IPR006365">
    <property type="entry name" value="Cbl_synth_CobL"/>
</dbReference>
<reference evidence="7 8" key="1">
    <citation type="submission" date="2019-06" db="EMBL/GenBank/DDBJ databases">
        <title>Whole genome shotgun sequence of Acetobacter peroxydans NBRC 13755.</title>
        <authorList>
            <person name="Hosoyama A."/>
            <person name="Uohara A."/>
            <person name="Ohji S."/>
            <person name="Ichikawa N."/>
        </authorList>
    </citation>
    <scope>NUCLEOTIDE SEQUENCE [LARGE SCALE GENOMIC DNA]</scope>
    <source>
        <strain evidence="7 8">NBRC 13755</strain>
    </source>
</reference>
<evidence type="ECO:0000313" key="7">
    <source>
        <dbReference type="EMBL" id="GEB86011.1"/>
    </source>
</evidence>
<dbReference type="InterPro" id="IPR012818">
    <property type="entry name" value="CbiE"/>
</dbReference>
<dbReference type="EMBL" id="BJMV01000009">
    <property type="protein sequence ID" value="GEB86011.1"/>
    <property type="molecule type" value="Genomic_DNA"/>
</dbReference>
<dbReference type="SUPFAM" id="SSF53790">
    <property type="entry name" value="Tetrapyrrole methylase"/>
    <property type="match status" value="1"/>
</dbReference>
<comment type="caution">
    <text evidence="7">The sequence shown here is derived from an EMBL/GenBank/DDBJ whole genome shotgun (WGS) entry which is preliminary data.</text>
</comment>
<evidence type="ECO:0000256" key="5">
    <source>
        <dbReference type="ARBA" id="ARBA00022691"/>
    </source>
</evidence>
<keyword evidence="3 7" id="KW-0489">Methyltransferase</keyword>
<dbReference type="InterPro" id="IPR000878">
    <property type="entry name" value="4pyrrol_Mease"/>
</dbReference>
<keyword evidence="4 7" id="KW-0808">Transferase</keyword>
<dbReference type="InterPro" id="IPR014008">
    <property type="entry name" value="Cbl_synth_MTase_CbiT"/>
</dbReference>
<dbReference type="CDD" id="cd11644">
    <property type="entry name" value="Precorrin-6Y-MT"/>
    <property type="match status" value="1"/>
</dbReference>
<protein>
    <submittedName>
        <fullName evidence="7">Precorrin-6Y methyltransferase</fullName>
    </submittedName>
</protein>
<dbReference type="NCBIfam" id="TIGR02469">
    <property type="entry name" value="CbiT"/>
    <property type="match status" value="1"/>
</dbReference>
<keyword evidence="2" id="KW-0169">Cobalamin biosynthesis</keyword>
<comment type="pathway">
    <text evidence="1">Cofactor biosynthesis; adenosylcobalamin biosynthesis.</text>
</comment>
<dbReference type="PANTHER" id="PTHR43182:SF1">
    <property type="entry name" value="COBALT-PRECORRIN-7 C(5)-METHYLTRANSFERASE"/>
    <property type="match status" value="1"/>
</dbReference>
<gene>
    <name evidence="7" type="primary">cobL</name>
    <name evidence="7" type="ORF">APE01nite_18080</name>
</gene>
<proteinExistence type="predicted"/>
<evidence type="ECO:0000256" key="4">
    <source>
        <dbReference type="ARBA" id="ARBA00022679"/>
    </source>
</evidence>
<dbReference type="InterPro" id="IPR050714">
    <property type="entry name" value="Cobalamin_biosynth_MTase"/>
</dbReference>
<sequence length="406" mass="43615">MSDLPIHDTVFPWLAVIGIGEDRLEALPPASRAALDEAEAVFGAPRHLALAGLEHSPKAHCWPVPFSVEPVLALRGRKVAVLASGDPFWYGAGASLCAHLAPGEWRAYPSPSTFSWVAARMGWRLEETPCLGLHAAPFERLVPLLHPGGRAICLLRNGKAPEELAHWLDRHGFGPSTLHVMEALGGPRERIRSVQANSFDLIDVQSPVVVALSMAGNGPEAAGLPQGFGLPDALFDHDGQITKRPMRALTLSALAPRRGELLWDLGAGSGSISVEWCLAGGLACAVERAPERCARIHANATRFGVEHRLSVMQADTAASLPETRPSAIFIGGGANEALMTRLWELVPEGTRFVVNAVTLETETLLATWHARVGGSLLRIELADSQALGRMRGWSPARPVVQWSVTR</sequence>
<keyword evidence="8" id="KW-1185">Reference proteome</keyword>
<dbReference type="UniPathway" id="UPA00148"/>
<dbReference type="Proteomes" id="UP000317730">
    <property type="component" value="Unassembled WGS sequence"/>
</dbReference>
<dbReference type="GO" id="GO:0009236">
    <property type="term" value="P:cobalamin biosynthetic process"/>
    <property type="evidence" value="ECO:0007669"/>
    <property type="project" value="UniProtKB-UniPathway"/>
</dbReference>
<dbReference type="InterPro" id="IPR035996">
    <property type="entry name" value="4pyrrol_Methylase_sf"/>
</dbReference>
<dbReference type="Gene3D" id="3.40.50.150">
    <property type="entry name" value="Vaccinia Virus protein VP39"/>
    <property type="match status" value="1"/>
</dbReference>
<name>A0A4Y3TSL4_9PROT</name>
<dbReference type="AlphaFoldDB" id="A0A4Y3TSL4"/>
<evidence type="ECO:0000256" key="2">
    <source>
        <dbReference type="ARBA" id="ARBA00022573"/>
    </source>
</evidence>
<dbReference type="Pfam" id="PF00590">
    <property type="entry name" value="TP_methylase"/>
    <property type="match status" value="1"/>
</dbReference>
<dbReference type="InterPro" id="IPR014777">
    <property type="entry name" value="4pyrrole_Mease_sub1"/>
</dbReference>
<evidence type="ECO:0000256" key="1">
    <source>
        <dbReference type="ARBA" id="ARBA00004953"/>
    </source>
</evidence>
<dbReference type="PIRSF" id="PIRSF036428">
    <property type="entry name" value="CobL"/>
    <property type="match status" value="1"/>
</dbReference>
<keyword evidence="5" id="KW-0949">S-adenosyl-L-methionine</keyword>
<dbReference type="SUPFAM" id="SSF53335">
    <property type="entry name" value="S-adenosyl-L-methionine-dependent methyltransferases"/>
    <property type="match status" value="1"/>
</dbReference>
<dbReference type="NCBIfam" id="TIGR02467">
    <property type="entry name" value="CbiE"/>
    <property type="match status" value="1"/>
</dbReference>